<name>A0A2J8HPT3_VIBDI</name>
<organism evidence="1 2">
    <name type="scientific">Vibrio diazotrophicus</name>
    <dbReference type="NCBI Taxonomy" id="685"/>
    <lineage>
        <taxon>Bacteria</taxon>
        <taxon>Pseudomonadati</taxon>
        <taxon>Pseudomonadota</taxon>
        <taxon>Gammaproteobacteria</taxon>
        <taxon>Vibrionales</taxon>
        <taxon>Vibrionaceae</taxon>
        <taxon>Vibrio</taxon>
    </lineage>
</organism>
<dbReference type="EMBL" id="POSK01000039">
    <property type="protein sequence ID" value="PNI00201.1"/>
    <property type="molecule type" value="Genomic_DNA"/>
</dbReference>
<dbReference type="AlphaFoldDB" id="A0A2J8HPT3"/>
<evidence type="ECO:0000313" key="1">
    <source>
        <dbReference type="EMBL" id="PNI00201.1"/>
    </source>
</evidence>
<accession>A0A2J8HPT3</accession>
<comment type="caution">
    <text evidence="1">The sequence shown here is derived from an EMBL/GenBank/DDBJ whole genome shotgun (WGS) entry which is preliminary data.</text>
</comment>
<dbReference type="RefSeq" id="WP_102967396.1">
    <property type="nucleotide sequence ID" value="NZ_POSK01000039.1"/>
</dbReference>
<reference evidence="1 2" key="1">
    <citation type="submission" date="2018-01" db="EMBL/GenBank/DDBJ databases">
        <title>Draft genome sequences of six Vibrio diazotrophicus strains isolated from deep-sea sediments of the Baltic Sea.</title>
        <authorList>
            <person name="Castillo D."/>
            <person name="Vandieken V."/>
            <person name="Chiang O."/>
            <person name="Middelboe M."/>
        </authorList>
    </citation>
    <scope>NUCLEOTIDE SEQUENCE [LARGE SCALE GENOMIC DNA]</scope>
    <source>
        <strain evidence="1 2">60.27F</strain>
    </source>
</reference>
<gene>
    <name evidence="1" type="ORF">C1N32_21645</name>
</gene>
<dbReference type="Proteomes" id="UP000236449">
    <property type="component" value="Unassembled WGS sequence"/>
</dbReference>
<proteinExistence type="predicted"/>
<evidence type="ECO:0000313" key="2">
    <source>
        <dbReference type="Proteomes" id="UP000236449"/>
    </source>
</evidence>
<protein>
    <submittedName>
        <fullName evidence="1">Uncharacterized protein</fullName>
    </submittedName>
</protein>
<dbReference type="OrthoDB" id="9935075at2"/>
<sequence length="74" mass="8564">MAITIYDPNMSQHLGLGDFELLQLSRPTYKARFTRRGPEDVQLLVFLDENREIPFVRVPLETLLKAAKSYESSH</sequence>